<protein>
    <submittedName>
        <fullName evidence="10">TonB-linked outer membrane protein, SusC/RagA family</fullName>
    </submittedName>
</protein>
<proteinExistence type="inferred from homology"/>
<dbReference type="FunFam" id="2.60.40.1120:FF:000003">
    <property type="entry name" value="Outer membrane protein Omp121"/>
    <property type="match status" value="1"/>
</dbReference>
<dbReference type="Proteomes" id="UP000198596">
    <property type="component" value="Unassembled WGS sequence"/>
</dbReference>
<accession>A0A1I2CTW8</accession>
<dbReference type="OrthoDB" id="9768177at2"/>
<dbReference type="InterPro" id="IPR023997">
    <property type="entry name" value="TonB-dep_OMP_SusC/RagA_CS"/>
</dbReference>
<dbReference type="InterPro" id="IPR036942">
    <property type="entry name" value="Beta-barrel_TonB_sf"/>
</dbReference>
<sequence length="1099" mass="119365">MKLKFNGFLVLLLVLVAQITFAQERAVSGVVSDNAGMPLPGVSVLVKGTQTGTQTDFDGKFSIRATPSQVLVFSYIGMKTQEILASSSNLNVKLKDDSVELEGVVVTALGIKREKKSLGYATQEVKAEDLNSGAGSGNFINELSGKVAGVNIKRNNNFGGSSSIVSRGVKSLTGSNEMLIVIDGMPINNSLVTGSTGNQAGGAGGTYDYGNAAMDINPEDIESVNILKGAAASALYGYLGGNGVVMITTKRGRAKKGLGVTVSSEFVGSTIDKSTFVKYQDKYGAGYGPFYEDASGYFLSRDINGDGIEDLVVPTSEDASYGAAFDPNLMVYNWNAFTPWSDSFGKATPWVAAKNDPTTFFQTGTSFNNSVSLEDGNDTTNFVLNYTNSKQTGILPNSDMKKNSVSAKINHQFSDKLSASVFANYNAQSTVGRNSTGYNENIMSMFRQWWQTNVDVQELKQVYERSGGQNINWNYSDPSDLTQIYWDNPYFIRNKNFQSDERNRFIGYSKLDYKIAEWLTATAKISTDSYSELREERRAFGSIAGLFGINRLDETSGYQKYQRSFSEQNYDFILTFKKDISENISFSGVAGGTAVRTRIISTLNSTQGGLIVPNLFSLSNSVQQVPFPLESEVNQGINSYYGSASFGFKDYFFVDATARRDAFSSLPAAKNAIWSYSASGSYVFTNHINQPWLSFGKIRAGYSESPLGTPGLSLVDTYVKNDPFGSNQLYSVAGTKNNPNLEAVKTNTQEIGLEMQFLNKRLGFEVSAYKNVNNGEAFQVPFSTATGNSARYINAATVENRGIEVQFNVTPIKTKDFAWDVFVNWSKNKNEVTKLAAGIENLRLNSFQGGVTLNASIGQPYGVLKGTDYTYYDPSFVPSFPGEVNKNGPKVVGANGRYVVNASANNVIGDVNPDWLGGIRNKFTYKNLSFGFLIDMKKGGDIFSLDQSYGLATGLYDVTAGLNELGNPIRNTIANGGGVILPGVKADGSVNTTRTPAPNQYGNVSGYRRAPNKAFVYDASFIKLREVNITYSLPTTLVSKMNLQEMKFSIVGSNLWIIDKNLPYADPESGLSASASSAGYSVGSLPTTRNVGVNVTFKF</sequence>
<dbReference type="PROSITE" id="PS52016">
    <property type="entry name" value="TONB_DEPENDENT_REC_3"/>
    <property type="match status" value="1"/>
</dbReference>
<dbReference type="InterPro" id="IPR012910">
    <property type="entry name" value="Plug_dom"/>
</dbReference>
<dbReference type="Pfam" id="PF07715">
    <property type="entry name" value="Plug"/>
    <property type="match status" value="1"/>
</dbReference>
<evidence type="ECO:0000256" key="7">
    <source>
        <dbReference type="PROSITE-ProRule" id="PRU01360"/>
    </source>
</evidence>
<evidence type="ECO:0000256" key="6">
    <source>
        <dbReference type="ARBA" id="ARBA00023237"/>
    </source>
</evidence>
<name>A0A1I2CTW8_9FLAO</name>
<dbReference type="SUPFAM" id="SSF56935">
    <property type="entry name" value="Porins"/>
    <property type="match status" value="1"/>
</dbReference>
<evidence type="ECO:0000259" key="9">
    <source>
        <dbReference type="Pfam" id="PF07715"/>
    </source>
</evidence>
<evidence type="ECO:0000256" key="2">
    <source>
        <dbReference type="ARBA" id="ARBA00022448"/>
    </source>
</evidence>
<feature type="signal peptide" evidence="8">
    <location>
        <begin position="1"/>
        <end position="22"/>
    </location>
</feature>
<gene>
    <name evidence="10" type="ORF">SAMN04488131_103177</name>
</gene>
<evidence type="ECO:0000313" key="10">
    <source>
        <dbReference type="EMBL" id="SFE71761.1"/>
    </source>
</evidence>
<dbReference type="InterPro" id="IPR037066">
    <property type="entry name" value="Plug_dom_sf"/>
</dbReference>
<dbReference type="Pfam" id="PF13715">
    <property type="entry name" value="CarbopepD_reg_2"/>
    <property type="match status" value="1"/>
</dbReference>
<dbReference type="STRING" id="935223.SAMN04488131_103177"/>
<reference evidence="11" key="1">
    <citation type="submission" date="2016-10" db="EMBL/GenBank/DDBJ databases">
        <authorList>
            <person name="Varghese N."/>
            <person name="Submissions S."/>
        </authorList>
    </citation>
    <scope>NUCLEOTIDE SEQUENCE [LARGE SCALE GENOMIC DNA]</scope>
    <source>
        <strain evidence="11">CGMCC 1.9227</strain>
    </source>
</reference>
<dbReference type="Gene3D" id="2.170.130.10">
    <property type="entry name" value="TonB-dependent receptor, plug domain"/>
    <property type="match status" value="1"/>
</dbReference>
<organism evidence="10 11">
    <name type="scientific">Flavobacterium xueshanense</name>
    <dbReference type="NCBI Taxonomy" id="935223"/>
    <lineage>
        <taxon>Bacteria</taxon>
        <taxon>Pseudomonadati</taxon>
        <taxon>Bacteroidota</taxon>
        <taxon>Flavobacteriia</taxon>
        <taxon>Flavobacteriales</taxon>
        <taxon>Flavobacteriaceae</taxon>
        <taxon>Flavobacterium</taxon>
    </lineage>
</organism>
<evidence type="ECO:0000313" key="11">
    <source>
        <dbReference type="Proteomes" id="UP000198596"/>
    </source>
</evidence>
<feature type="chain" id="PRO_5011441201" evidence="8">
    <location>
        <begin position="23"/>
        <end position="1099"/>
    </location>
</feature>
<evidence type="ECO:0000256" key="4">
    <source>
        <dbReference type="ARBA" id="ARBA00022692"/>
    </source>
</evidence>
<keyword evidence="11" id="KW-1185">Reference proteome</keyword>
<dbReference type="InterPro" id="IPR039426">
    <property type="entry name" value="TonB-dep_rcpt-like"/>
</dbReference>
<dbReference type="NCBIfam" id="TIGR04056">
    <property type="entry name" value="OMP_RagA_SusC"/>
    <property type="match status" value="1"/>
</dbReference>
<evidence type="ECO:0000256" key="3">
    <source>
        <dbReference type="ARBA" id="ARBA00022452"/>
    </source>
</evidence>
<comment type="similarity">
    <text evidence="7">Belongs to the TonB-dependent receptor family.</text>
</comment>
<evidence type="ECO:0000256" key="5">
    <source>
        <dbReference type="ARBA" id="ARBA00023136"/>
    </source>
</evidence>
<dbReference type="InterPro" id="IPR023996">
    <property type="entry name" value="TonB-dep_OMP_SusC/RagA"/>
</dbReference>
<keyword evidence="6 7" id="KW-0998">Cell outer membrane</keyword>
<dbReference type="Gene3D" id="2.40.170.20">
    <property type="entry name" value="TonB-dependent receptor, beta-barrel domain"/>
    <property type="match status" value="1"/>
</dbReference>
<dbReference type="AlphaFoldDB" id="A0A1I2CTW8"/>
<dbReference type="Gene3D" id="2.60.40.1120">
    <property type="entry name" value="Carboxypeptidase-like, regulatory domain"/>
    <property type="match status" value="1"/>
</dbReference>
<keyword evidence="5 7" id="KW-0472">Membrane</keyword>
<keyword evidence="3 7" id="KW-1134">Transmembrane beta strand</keyword>
<dbReference type="EMBL" id="FONQ01000003">
    <property type="protein sequence ID" value="SFE71761.1"/>
    <property type="molecule type" value="Genomic_DNA"/>
</dbReference>
<dbReference type="RefSeq" id="WP_091203671.1">
    <property type="nucleotide sequence ID" value="NZ_FONQ01000003.1"/>
</dbReference>
<evidence type="ECO:0000256" key="8">
    <source>
        <dbReference type="SAM" id="SignalP"/>
    </source>
</evidence>
<keyword evidence="4 7" id="KW-0812">Transmembrane</keyword>
<dbReference type="SUPFAM" id="SSF49464">
    <property type="entry name" value="Carboxypeptidase regulatory domain-like"/>
    <property type="match status" value="1"/>
</dbReference>
<keyword evidence="8" id="KW-0732">Signal</keyword>
<evidence type="ECO:0000256" key="1">
    <source>
        <dbReference type="ARBA" id="ARBA00004571"/>
    </source>
</evidence>
<dbReference type="GO" id="GO:0009279">
    <property type="term" value="C:cell outer membrane"/>
    <property type="evidence" value="ECO:0007669"/>
    <property type="project" value="UniProtKB-SubCell"/>
</dbReference>
<feature type="domain" description="TonB-dependent receptor plug" evidence="9">
    <location>
        <begin position="115"/>
        <end position="244"/>
    </location>
</feature>
<comment type="subcellular location">
    <subcellularLocation>
        <location evidence="1 7">Cell outer membrane</location>
        <topology evidence="1 7">Multi-pass membrane protein</topology>
    </subcellularLocation>
</comment>
<dbReference type="NCBIfam" id="TIGR04057">
    <property type="entry name" value="SusC_RagA_signa"/>
    <property type="match status" value="1"/>
</dbReference>
<keyword evidence="2 7" id="KW-0813">Transport</keyword>
<dbReference type="InterPro" id="IPR008969">
    <property type="entry name" value="CarboxyPept-like_regulatory"/>
</dbReference>